<evidence type="ECO:0000256" key="4">
    <source>
        <dbReference type="ARBA" id="ARBA00022989"/>
    </source>
</evidence>
<evidence type="ECO:0000313" key="11">
    <source>
        <dbReference type="Proteomes" id="UP000780801"/>
    </source>
</evidence>
<evidence type="ECO:0000313" key="10">
    <source>
        <dbReference type="EMBL" id="KAF9582759.1"/>
    </source>
</evidence>
<feature type="transmembrane region" description="Helical" evidence="7">
    <location>
        <begin position="581"/>
        <end position="601"/>
    </location>
</feature>
<dbReference type="GO" id="GO:0005794">
    <property type="term" value="C:Golgi apparatus"/>
    <property type="evidence" value="ECO:0007669"/>
    <property type="project" value="TreeGrafter"/>
</dbReference>
<dbReference type="AlphaFoldDB" id="A0A9P6KEN6"/>
<feature type="region of interest" description="Disordered" evidence="6">
    <location>
        <begin position="310"/>
        <end position="362"/>
    </location>
</feature>
<proteinExistence type="inferred from homology"/>
<feature type="compositionally biased region" description="Polar residues" evidence="6">
    <location>
        <begin position="316"/>
        <end position="345"/>
    </location>
</feature>
<evidence type="ECO:0000256" key="1">
    <source>
        <dbReference type="ARBA" id="ARBA00004141"/>
    </source>
</evidence>
<evidence type="ECO:0000256" key="2">
    <source>
        <dbReference type="ARBA" id="ARBA00009665"/>
    </source>
</evidence>
<evidence type="ECO:0000256" key="5">
    <source>
        <dbReference type="ARBA" id="ARBA00023136"/>
    </source>
</evidence>
<comment type="caution">
    <text evidence="10">The sequence shown here is derived from an EMBL/GenBank/DDBJ whole genome shotgun (WGS) entry which is preliminary data.</text>
</comment>
<feature type="transmembrane region" description="Helical" evidence="7">
    <location>
        <begin position="613"/>
        <end position="632"/>
    </location>
</feature>
<evidence type="ECO:0008006" key="12">
    <source>
        <dbReference type="Google" id="ProtNLM"/>
    </source>
</evidence>
<dbReference type="PANTHER" id="PTHR10783">
    <property type="entry name" value="XENOTROPIC AND POLYTROPIC RETROVIRUS RECEPTOR 1-RELATED"/>
    <property type="match status" value="1"/>
</dbReference>
<evidence type="ECO:0000256" key="6">
    <source>
        <dbReference type="SAM" id="MobiDB-lite"/>
    </source>
</evidence>
<dbReference type="Pfam" id="PF03105">
    <property type="entry name" value="SPX"/>
    <property type="match status" value="2"/>
</dbReference>
<protein>
    <recommendedName>
        <fullName evidence="12">SPX domain-containing protein</fullName>
    </recommendedName>
</protein>
<dbReference type="PROSITE" id="PS51382">
    <property type="entry name" value="SPX"/>
    <property type="match status" value="1"/>
</dbReference>
<feature type="compositionally biased region" description="Basic and acidic residues" evidence="6">
    <location>
        <begin position="347"/>
        <end position="362"/>
    </location>
</feature>
<evidence type="ECO:0000259" key="9">
    <source>
        <dbReference type="PROSITE" id="PS51382"/>
    </source>
</evidence>
<feature type="transmembrane region" description="Helical" evidence="7">
    <location>
        <begin position="532"/>
        <end position="560"/>
    </location>
</feature>
<feature type="region of interest" description="Disordered" evidence="6">
    <location>
        <begin position="89"/>
        <end position="120"/>
    </location>
</feature>
<sequence>MKFAKYLQNEVVPEWRKAYLNYKQGKKYLKAIEKALDQPLTKQSEPKEETQALRVVAEPPATDSLPLSPPHPLTASLVVDDLENPLPSLQGLPGLARSNSASDLASSPARLDSPTGTTPILNRVSRQRFRSYDSIPALERVAARGDEVEIFQGGEQEEGIIPERGEGSNADHPSKRPMKLNPVGGHRLGQLGKPSPQIPKSILHKINTILPPDSGARARHITERELEAETKLKVIKQQIYVANEWKRRNDERIAKLVTERGWYRTEWSKVKSGIDSLIRTDTTTHEDVTIIPGSTPSIFVNTQACASEHTGGVAPGTNSLVAPSAQPSSYPNNRDLNRNIASSSGLRHRDVRSPDQTLSREESVALTITDPATYQERLVLEDETSQLQHMNHKVARTRIKAALYEFYRSLEMLKNYKILNITGFVKILKKFDKTAGWKASKAFEASKLKPSYFMSSTVVNDLIKETEDLFVNEFEKGHRRRGMAKLRIPDVKNNTHHASVARTGLYLGLAVPLLSQGLQAAFSSEKQAEIPYWNSLLLVYGGLFITTLFACLFGINMYVWAKSRINYKFIFEFDPRDNMDYHEFFELPVFFMLVLCLAVYLDFASSWTNGVLTAYWPLVFMLLVLLIIFLPLPTLGWKSRKWFIESFSRLLISGFYRVEFRDFFLADELNSLSYSIEQFEFAICAYINQWNNLGQVCQTSHMWTTPFLTSLPPWLRLLQCLRRYRDTLEWFPHLLNAGKYTASLVNLFVYFSYRHYGGTPLKVAFIVMSFFTSCYTFLWDIYMDWGLFRFGKFGGAAYGRPFLRPELVYQKEWVYYLAIVLDFFGRFSWVVRLIPMNLHPMALPFILAMVEMLR</sequence>
<dbReference type="GO" id="GO:0006817">
    <property type="term" value="P:phosphate ion transport"/>
    <property type="evidence" value="ECO:0007669"/>
    <property type="project" value="TreeGrafter"/>
</dbReference>
<keyword evidence="11" id="KW-1185">Reference proteome</keyword>
<evidence type="ECO:0000259" key="8">
    <source>
        <dbReference type="PROSITE" id="PS51380"/>
    </source>
</evidence>
<feature type="transmembrane region" description="Helical" evidence="7">
    <location>
        <begin position="763"/>
        <end position="782"/>
    </location>
</feature>
<dbReference type="OrthoDB" id="9970435at2759"/>
<evidence type="ECO:0000256" key="7">
    <source>
        <dbReference type="SAM" id="Phobius"/>
    </source>
</evidence>
<evidence type="ECO:0000256" key="3">
    <source>
        <dbReference type="ARBA" id="ARBA00022692"/>
    </source>
</evidence>
<dbReference type="GO" id="GO:0016036">
    <property type="term" value="P:cellular response to phosphate starvation"/>
    <property type="evidence" value="ECO:0007669"/>
    <property type="project" value="TreeGrafter"/>
</dbReference>
<dbReference type="Proteomes" id="UP000780801">
    <property type="component" value="Unassembled WGS sequence"/>
</dbReference>
<comment type="subcellular location">
    <subcellularLocation>
        <location evidence="1">Membrane</location>
        <topology evidence="1">Multi-pass membrane protein</topology>
    </subcellularLocation>
</comment>
<dbReference type="InterPro" id="IPR004331">
    <property type="entry name" value="SPX_dom"/>
</dbReference>
<comment type="similarity">
    <text evidence="2">Belongs to the SYG1 (TC 2.A.94) family.</text>
</comment>
<feature type="domain" description="SPX" evidence="9">
    <location>
        <begin position="1"/>
        <end position="445"/>
    </location>
</feature>
<dbReference type="InterPro" id="IPR004342">
    <property type="entry name" value="EXS_C"/>
</dbReference>
<gene>
    <name evidence="10" type="ORF">BGW38_010800</name>
</gene>
<feature type="domain" description="EXS" evidence="8">
    <location>
        <begin position="696"/>
        <end position="854"/>
    </location>
</feature>
<keyword evidence="5 7" id="KW-0472">Membrane</keyword>
<dbReference type="GO" id="GO:0005886">
    <property type="term" value="C:plasma membrane"/>
    <property type="evidence" value="ECO:0007669"/>
    <property type="project" value="TreeGrafter"/>
</dbReference>
<keyword evidence="3 7" id="KW-0812">Transmembrane</keyword>
<keyword evidence="4 7" id="KW-1133">Transmembrane helix</keyword>
<reference evidence="10" key="1">
    <citation type="journal article" date="2020" name="Fungal Divers.">
        <title>Resolving the Mortierellaceae phylogeny through synthesis of multi-gene phylogenetics and phylogenomics.</title>
        <authorList>
            <person name="Vandepol N."/>
            <person name="Liber J."/>
            <person name="Desiro A."/>
            <person name="Na H."/>
            <person name="Kennedy M."/>
            <person name="Barry K."/>
            <person name="Grigoriev I.V."/>
            <person name="Miller A.N."/>
            <person name="O'Donnell K."/>
            <person name="Stajich J.E."/>
            <person name="Bonito G."/>
        </authorList>
    </citation>
    <scope>NUCLEOTIDE SEQUENCE</scope>
    <source>
        <strain evidence="10">KOD1015</strain>
    </source>
</reference>
<accession>A0A9P6KEN6</accession>
<dbReference type="CDD" id="cd14475">
    <property type="entry name" value="SPX_SYG1_like"/>
    <property type="match status" value="1"/>
</dbReference>
<dbReference type="PANTHER" id="PTHR10783:SF103">
    <property type="entry name" value="SOLUTE CARRIER FAMILY 53 MEMBER 1"/>
    <property type="match status" value="1"/>
</dbReference>
<dbReference type="PROSITE" id="PS51380">
    <property type="entry name" value="EXS"/>
    <property type="match status" value="1"/>
</dbReference>
<dbReference type="GO" id="GO:0000822">
    <property type="term" value="F:inositol hexakisphosphate binding"/>
    <property type="evidence" value="ECO:0007669"/>
    <property type="project" value="TreeGrafter"/>
</dbReference>
<dbReference type="EMBL" id="JAABOA010000936">
    <property type="protein sequence ID" value="KAF9582759.1"/>
    <property type="molecule type" value="Genomic_DNA"/>
</dbReference>
<organism evidence="10 11">
    <name type="scientific">Lunasporangiospora selenospora</name>
    <dbReference type="NCBI Taxonomy" id="979761"/>
    <lineage>
        <taxon>Eukaryota</taxon>
        <taxon>Fungi</taxon>
        <taxon>Fungi incertae sedis</taxon>
        <taxon>Mucoromycota</taxon>
        <taxon>Mortierellomycotina</taxon>
        <taxon>Mortierellomycetes</taxon>
        <taxon>Mortierellales</taxon>
        <taxon>Mortierellaceae</taxon>
        <taxon>Lunasporangiospora</taxon>
    </lineage>
</organism>
<name>A0A9P6KEN6_9FUNG</name>
<dbReference type="Pfam" id="PF03124">
    <property type="entry name" value="EXS"/>
    <property type="match status" value="1"/>
</dbReference>
<feature type="region of interest" description="Disordered" evidence="6">
    <location>
        <begin position="148"/>
        <end position="176"/>
    </location>
</feature>